<reference evidence="2" key="1">
    <citation type="submission" date="2016-10" db="EMBL/GenBank/DDBJ databases">
        <authorList>
            <person name="Varghese N."/>
            <person name="Submissions S."/>
        </authorList>
    </citation>
    <scope>NUCLEOTIDE SEQUENCE [LARGE SCALE GENOMIC DNA]</scope>
    <source>
        <strain evidence="2">GAS369</strain>
    </source>
</reference>
<sequence>MFVTLIAVLCHGLSGTPGACVEEIVTDSSKSDITLQSCMIQGQIGIAKWMSEHPIYHADWTLQRYKCAPGHYELHVKA</sequence>
<proteinExistence type="predicted"/>
<dbReference type="AlphaFoldDB" id="A0A1H1Q4M2"/>
<dbReference type="RefSeq" id="WP_146686652.1">
    <property type="nucleotide sequence ID" value="NZ_LT629750.1"/>
</dbReference>
<gene>
    <name evidence="1" type="ORF">SAMN05444158_1267</name>
</gene>
<organism evidence="1 2">
    <name type="scientific">Bradyrhizobium canariense</name>
    <dbReference type="NCBI Taxonomy" id="255045"/>
    <lineage>
        <taxon>Bacteria</taxon>
        <taxon>Pseudomonadati</taxon>
        <taxon>Pseudomonadota</taxon>
        <taxon>Alphaproteobacteria</taxon>
        <taxon>Hyphomicrobiales</taxon>
        <taxon>Nitrobacteraceae</taxon>
        <taxon>Bradyrhizobium</taxon>
    </lineage>
</organism>
<name>A0A1H1Q4M2_9BRAD</name>
<dbReference type="Proteomes" id="UP000243904">
    <property type="component" value="Chromosome I"/>
</dbReference>
<dbReference type="EMBL" id="LT629750">
    <property type="protein sequence ID" value="SDS18360.1"/>
    <property type="molecule type" value="Genomic_DNA"/>
</dbReference>
<protein>
    <submittedName>
        <fullName evidence="1">Uncharacterized protein</fullName>
    </submittedName>
</protein>
<evidence type="ECO:0000313" key="2">
    <source>
        <dbReference type="Proteomes" id="UP000243904"/>
    </source>
</evidence>
<accession>A0A1H1Q4M2</accession>
<evidence type="ECO:0000313" key="1">
    <source>
        <dbReference type="EMBL" id="SDS18360.1"/>
    </source>
</evidence>
<keyword evidence="2" id="KW-1185">Reference proteome</keyword>